<sequence length="79" mass="8930">MIGTEGILHVRRPVEKRYDPKYQIPTVKHGGGNVMMWVCFHANGVDSLIRITGIMILEKEMLPSERSQMDHCPVVPTGQ</sequence>
<dbReference type="EnsemblMetazoa" id="CJA33376.1">
    <property type="protein sequence ID" value="CJA33376.1"/>
    <property type="gene ID" value="WBGene00209223"/>
</dbReference>
<proteinExistence type="predicted"/>
<evidence type="ECO:0000313" key="2">
    <source>
        <dbReference type="Proteomes" id="UP000005237"/>
    </source>
</evidence>
<protein>
    <submittedName>
        <fullName evidence="1">Uncharacterized protein</fullName>
    </submittedName>
</protein>
<accession>A0A8R1IKL3</accession>
<dbReference type="Proteomes" id="UP000005237">
    <property type="component" value="Unassembled WGS sequence"/>
</dbReference>
<dbReference type="GO" id="GO:0003676">
    <property type="term" value="F:nucleic acid binding"/>
    <property type="evidence" value="ECO:0007669"/>
    <property type="project" value="InterPro"/>
</dbReference>
<organism evidence="1 2">
    <name type="scientific">Caenorhabditis japonica</name>
    <dbReference type="NCBI Taxonomy" id="281687"/>
    <lineage>
        <taxon>Eukaryota</taxon>
        <taxon>Metazoa</taxon>
        <taxon>Ecdysozoa</taxon>
        <taxon>Nematoda</taxon>
        <taxon>Chromadorea</taxon>
        <taxon>Rhabditida</taxon>
        <taxon>Rhabditina</taxon>
        <taxon>Rhabditomorpha</taxon>
        <taxon>Rhabditoidea</taxon>
        <taxon>Rhabditidae</taxon>
        <taxon>Peloderinae</taxon>
        <taxon>Caenorhabditis</taxon>
    </lineage>
</organism>
<dbReference type="AlphaFoldDB" id="A0A8R1IKL3"/>
<name>A0A8R1IKL3_CAEJA</name>
<keyword evidence="2" id="KW-1185">Reference proteome</keyword>
<evidence type="ECO:0000313" key="1">
    <source>
        <dbReference type="EnsemblMetazoa" id="CJA33376.1"/>
    </source>
</evidence>
<dbReference type="InterPro" id="IPR036397">
    <property type="entry name" value="RNaseH_sf"/>
</dbReference>
<reference evidence="1" key="2">
    <citation type="submission" date="2022-06" db="UniProtKB">
        <authorList>
            <consortium name="EnsemblMetazoa"/>
        </authorList>
    </citation>
    <scope>IDENTIFICATION</scope>
    <source>
        <strain evidence="1">DF5081</strain>
    </source>
</reference>
<dbReference type="Gene3D" id="3.30.420.10">
    <property type="entry name" value="Ribonuclease H-like superfamily/Ribonuclease H"/>
    <property type="match status" value="1"/>
</dbReference>
<reference evidence="2" key="1">
    <citation type="submission" date="2010-08" db="EMBL/GenBank/DDBJ databases">
        <authorList>
            <consortium name="Caenorhabditis japonica Sequencing Consortium"/>
            <person name="Wilson R.K."/>
        </authorList>
    </citation>
    <scope>NUCLEOTIDE SEQUENCE [LARGE SCALE GENOMIC DNA]</scope>
    <source>
        <strain evidence="2">DF5081</strain>
    </source>
</reference>